<keyword evidence="2" id="KW-1133">Transmembrane helix</keyword>
<dbReference type="InterPro" id="IPR002347">
    <property type="entry name" value="SDR_fam"/>
</dbReference>
<name>A0ABN8B3B5_CHISP</name>
<keyword evidence="2" id="KW-0472">Membrane</keyword>
<organism evidence="3 4">
    <name type="scientific">Chilo suppressalis</name>
    <name type="common">Asiatic rice borer moth</name>
    <dbReference type="NCBI Taxonomy" id="168631"/>
    <lineage>
        <taxon>Eukaryota</taxon>
        <taxon>Metazoa</taxon>
        <taxon>Ecdysozoa</taxon>
        <taxon>Arthropoda</taxon>
        <taxon>Hexapoda</taxon>
        <taxon>Insecta</taxon>
        <taxon>Pterygota</taxon>
        <taxon>Neoptera</taxon>
        <taxon>Endopterygota</taxon>
        <taxon>Lepidoptera</taxon>
        <taxon>Glossata</taxon>
        <taxon>Ditrysia</taxon>
        <taxon>Pyraloidea</taxon>
        <taxon>Crambidae</taxon>
        <taxon>Crambinae</taxon>
        <taxon>Chilo</taxon>
    </lineage>
</organism>
<accession>A0ABN8B3B5</accession>
<dbReference type="Proteomes" id="UP001153292">
    <property type="component" value="Chromosome 24"/>
</dbReference>
<dbReference type="PRINTS" id="PR00081">
    <property type="entry name" value="GDHRDH"/>
</dbReference>
<evidence type="ECO:0000256" key="2">
    <source>
        <dbReference type="SAM" id="Phobius"/>
    </source>
</evidence>
<feature type="transmembrane region" description="Helical" evidence="2">
    <location>
        <begin position="6"/>
        <end position="32"/>
    </location>
</feature>
<dbReference type="PANTHER" id="PTHR43157:SF31">
    <property type="entry name" value="PHOSPHATIDYLINOSITOL-GLYCAN BIOSYNTHESIS CLASS F PROTEIN"/>
    <property type="match status" value="1"/>
</dbReference>
<protein>
    <submittedName>
        <fullName evidence="3">Uncharacterized protein</fullName>
    </submittedName>
</protein>
<dbReference type="Gene3D" id="3.40.50.720">
    <property type="entry name" value="NAD(P)-binding Rossmann-like Domain"/>
    <property type="match status" value="2"/>
</dbReference>
<dbReference type="SUPFAM" id="SSF51735">
    <property type="entry name" value="NAD(P)-binding Rossmann-fold domains"/>
    <property type="match status" value="2"/>
</dbReference>
<dbReference type="Pfam" id="PF13561">
    <property type="entry name" value="adh_short_C2"/>
    <property type="match status" value="1"/>
</dbReference>
<keyword evidence="1" id="KW-0560">Oxidoreductase</keyword>
<keyword evidence="4" id="KW-1185">Reference proteome</keyword>
<dbReference type="InterPro" id="IPR020904">
    <property type="entry name" value="Sc_DH/Rdtase_CS"/>
</dbReference>
<dbReference type="EMBL" id="OU963917">
    <property type="protein sequence ID" value="CAH0403597.1"/>
    <property type="molecule type" value="Genomic_DNA"/>
</dbReference>
<keyword evidence="2" id="KW-0812">Transmembrane</keyword>
<evidence type="ECO:0000256" key="1">
    <source>
        <dbReference type="ARBA" id="ARBA00023002"/>
    </source>
</evidence>
<evidence type="ECO:0000313" key="4">
    <source>
        <dbReference type="Proteomes" id="UP001153292"/>
    </source>
</evidence>
<dbReference type="InterPro" id="IPR036291">
    <property type="entry name" value="NAD(P)-bd_dom_sf"/>
</dbReference>
<proteinExistence type="predicted"/>
<dbReference type="PANTHER" id="PTHR43157">
    <property type="entry name" value="PHOSPHATIDYLINOSITOL-GLYCAN BIOSYNTHESIS CLASS F PROTEIN-RELATED"/>
    <property type="match status" value="1"/>
</dbReference>
<dbReference type="PROSITE" id="PS00061">
    <property type="entry name" value="ADH_SHORT"/>
    <property type="match status" value="2"/>
</dbReference>
<dbReference type="Pfam" id="PF00106">
    <property type="entry name" value="adh_short"/>
    <property type="match status" value="1"/>
</dbReference>
<gene>
    <name evidence="3" type="ORF">CHILSU_LOCUS6879</name>
</gene>
<evidence type="ECO:0000313" key="3">
    <source>
        <dbReference type="EMBL" id="CAH0403597.1"/>
    </source>
</evidence>
<sequence length="508" mass="57364">MVVYIIVEYIFISIICSVIFLIVTVIGVRLWVEPIKAKCKCKTKLNGKVALITGGNTGIGLETARGLAKRGAQVIIASRNEQRSKQAVTDIIRTTGNPKVEYRHLDLSKFWSIRKFAEDFNKAFDRLDFLVNNSGALGLKEDLNEYGIDTVTQTNYLGPFLLTNLLLEKMLHSKPSRIVIVSSYAQKLHRFDINDIVGNRKLGVYIKYSNTKVYDVMWTKALAKRLPEGVTANCLHPGGNIGIGLETARGLAKRGAHVIIASRNEERSKQAVSDIIRTTGNPKVEYRHLDLSKFWSIRKFAEDFNKAFDRLDFLVNNSGAAGLKEDLNEYGIDPVTQINYLGPFLLTNLLLEKLIRSQPSRIVIVSSYAHKLHSFNINDIVGKRKLGIWKKYCNTKVYDVMWTKALAKRLPEGVTANCLHPGIVKTDIFHRLPKRMKDFLLSVISLMFKTPEEGAQTSIHLCVAPELAKVTGKYFSDCEISDPARITKKEEIVDQLWEESMLLVENKF</sequence>
<reference evidence="3" key="1">
    <citation type="submission" date="2021-12" db="EMBL/GenBank/DDBJ databases">
        <authorList>
            <person name="King R."/>
        </authorList>
    </citation>
    <scope>NUCLEOTIDE SEQUENCE</scope>
</reference>